<feature type="region of interest" description="Disordered" evidence="3">
    <location>
        <begin position="1"/>
        <end position="36"/>
    </location>
</feature>
<dbReference type="AlphaFoldDB" id="A0A9W6PUK1"/>
<feature type="compositionally biased region" description="Basic and acidic residues" evidence="3">
    <location>
        <begin position="1"/>
        <end position="10"/>
    </location>
</feature>
<evidence type="ECO:0000256" key="1">
    <source>
        <dbReference type="ARBA" id="ARBA00022679"/>
    </source>
</evidence>
<organism evidence="5 6">
    <name type="scientific">Actinomadura rubrobrunea</name>
    <dbReference type="NCBI Taxonomy" id="115335"/>
    <lineage>
        <taxon>Bacteria</taxon>
        <taxon>Bacillati</taxon>
        <taxon>Actinomycetota</taxon>
        <taxon>Actinomycetes</taxon>
        <taxon>Streptosporangiales</taxon>
        <taxon>Thermomonosporaceae</taxon>
        <taxon>Actinomadura</taxon>
    </lineage>
</organism>
<dbReference type="PROSITE" id="PS51186">
    <property type="entry name" value="GNAT"/>
    <property type="match status" value="1"/>
</dbReference>
<name>A0A9W6PUK1_9ACTN</name>
<evidence type="ECO:0000313" key="5">
    <source>
        <dbReference type="EMBL" id="GLW63261.1"/>
    </source>
</evidence>
<evidence type="ECO:0000256" key="2">
    <source>
        <dbReference type="ARBA" id="ARBA00023315"/>
    </source>
</evidence>
<keyword evidence="2" id="KW-0012">Acyltransferase</keyword>
<gene>
    <name evidence="5" type="ORF">Arub01_15050</name>
</gene>
<reference evidence="5" key="1">
    <citation type="submission" date="2023-02" db="EMBL/GenBank/DDBJ databases">
        <title>Actinomadura rubrobrunea NBRC 14622.</title>
        <authorList>
            <person name="Ichikawa N."/>
            <person name="Sato H."/>
            <person name="Tonouchi N."/>
        </authorList>
    </citation>
    <scope>NUCLEOTIDE SEQUENCE</scope>
    <source>
        <strain evidence="5">NBRC 14622</strain>
    </source>
</reference>
<dbReference type="SUPFAM" id="SSF55729">
    <property type="entry name" value="Acyl-CoA N-acyltransferases (Nat)"/>
    <property type="match status" value="1"/>
</dbReference>
<dbReference type="EMBL" id="BSRZ01000002">
    <property type="protein sequence ID" value="GLW63261.1"/>
    <property type="molecule type" value="Genomic_DNA"/>
</dbReference>
<protein>
    <recommendedName>
        <fullName evidence="4">N-acetyltransferase domain-containing protein</fullName>
    </recommendedName>
</protein>
<dbReference type="PANTHER" id="PTHR43800:SF1">
    <property type="entry name" value="PEPTIDYL-LYSINE N-ACETYLTRANSFERASE YJAB"/>
    <property type="match status" value="1"/>
</dbReference>
<accession>A0A9W6PUK1</accession>
<sequence length="212" mass="22925">MARPDPDRLRGGAIGDAPGAPTRSAEAGKPFDRRGGAVHDLRVDEMPRPAQPADLAGLPAIERSADRLFAPLGIVFPPGPTVIEELIGRDVRVLVAGTPPVAFAAFRPMDGATHLEQIAVRADRVRKGIGTRLLRAVLERAGRPGVTLLTFRDVPWNAPWYARHGFAELPQDRWGPGLRARWDAEIEAGLHALGPRTAMWGSAGNRERGRLV</sequence>
<evidence type="ECO:0000256" key="3">
    <source>
        <dbReference type="SAM" id="MobiDB-lite"/>
    </source>
</evidence>
<evidence type="ECO:0000313" key="6">
    <source>
        <dbReference type="Proteomes" id="UP001165124"/>
    </source>
</evidence>
<dbReference type="PANTHER" id="PTHR43800">
    <property type="entry name" value="PEPTIDYL-LYSINE N-ACETYLTRANSFERASE YJAB"/>
    <property type="match status" value="1"/>
</dbReference>
<dbReference type="Pfam" id="PF13508">
    <property type="entry name" value="Acetyltransf_7"/>
    <property type="match status" value="1"/>
</dbReference>
<feature type="domain" description="N-acetyltransferase" evidence="4">
    <location>
        <begin position="45"/>
        <end position="185"/>
    </location>
</feature>
<keyword evidence="1" id="KW-0808">Transferase</keyword>
<keyword evidence="6" id="KW-1185">Reference proteome</keyword>
<dbReference type="CDD" id="cd04301">
    <property type="entry name" value="NAT_SF"/>
    <property type="match status" value="1"/>
</dbReference>
<dbReference type="Gene3D" id="3.40.630.30">
    <property type="match status" value="1"/>
</dbReference>
<evidence type="ECO:0000259" key="4">
    <source>
        <dbReference type="PROSITE" id="PS51186"/>
    </source>
</evidence>
<dbReference type="Proteomes" id="UP001165124">
    <property type="component" value="Unassembled WGS sequence"/>
</dbReference>
<comment type="caution">
    <text evidence="5">The sequence shown here is derived from an EMBL/GenBank/DDBJ whole genome shotgun (WGS) entry which is preliminary data.</text>
</comment>
<proteinExistence type="predicted"/>
<dbReference type="GO" id="GO:0016747">
    <property type="term" value="F:acyltransferase activity, transferring groups other than amino-acyl groups"/>
    <property type="evidence" value="ECO:0007669"/>
    <property type="project" value="InterPro"/>
</dbReference>
<dbReference type="InterPro" id="IPR000182">
    <property type="entry name" value="GNAT_dom"/>
</dbReference>
<dbReference type="InterPro" id="IPR016181">
    <property type="entry name" value="Acyl_CoA_acyltransferase"/>
</dbReference>